<organism evidence="2">
    <name type="scientific">hydrothermal vent metagenome</name>
    <dbReference type="NCBI Taxonomy" id="652676"/>
    <lineage>
        <taxon>unclassified sequences</taxon>
        <taxon>metagenomes</taxon>
        <taxon>ecological metagenomes</taxon>
    </lineage>
</organism>
<dbReference type="EMBL" id="UOGG01000086">
    <property type="protein sequence ID" value="VAX29613.1"/>
    <property type="molecule type" value="Genomic_DNA"/>
</dbReference>
<dbReference type="AlphaFoldDB" id="A0A3B1CYN1"/>
<evidence type="ECO:0000313" key="2">
    <source>
        <dbReference type="EMBL" id="VAX29613.1"/>
    </source>
</evidence>
<name>A0A3B1CYN1_9ZZZZ</name>
<reference evidence="2" key="1">
    <citation type="submission" date="2018-06" db="EMBL/GenBank/DDBJ databases">
        <authorList>
            <person name="Zhirakovskaya E."/>
        </authorList>
    </citation>
    <scope>NUCLEOTIDE SEQUENCE</scope>
</reference>
<proteinExistence type="predicted"/>
<keyword evidence="1" id="KW-0472">Membrane</keyword>
<protein>
    <submittedName>
        <fullName evidence="2">Uncharacterized protein</fullName>
    </submittedName>
</protein>
<feature type="non-terminal residue" evidence="2">
    <location>
        <position position="92"/>
    </location>
</feature>
<accession>A0A3B1CYN1</accession>
<feature type="transmembrane region" description="Helical" evidence="1">
    <location>
        <begin position="7"/>
        <end position="29"/>
    </location>
</feature>
<gene>
    <name evidence="2" type="ORF">MNBD_NITROSPINAE05-476</name>
</gene>
<sequence>MKNIKKIIILLVIAGGVWAFFQFELGQYLTLEYLKGQQAEFQTFYEENTWLAIGAFTAVYITSTALSLPGAALLTLLGGALFGLLVGTILVS</sequence>
<keyword evidence="1" id="KW-0812">Transmembrane</keyword>
<evidence type="ECO:0000256" key="1">
    <source>
        <dbReference type="SAM" id="Phobius"/>
    </source>
</evidence>
<feature type="transmembrane region" description="Helical" evidence="1">
    <location>
        <begin position="73"/>
        <end position="91"/>
    </location>
</feature>
<keyword evidence="1" id="KW-1133">Transmembrane helix</keyword>